<name>A0A4Z1FAP6_9HELO</name>
<gene>
    <name evidence="1" type="ORF">BPAE_0216g00180</name>
</gene>
<dbReference type="Proteomes" id="UP000297910">
    <property type="component" value="Unassembled WGS sequence"/>
</dbReference>
<reference evidence="1 2" key="1">
    <citation type="submission" date="2017-12" db="EMBL/GenBank/DDBJ databases">
        <title>Comparative genomics of Botrytis spp.</title>
        <authorList>
            <person name="Valero-Jimenez C.A."/>
            <person name="Tapia P."/>
            <person name="Veloso J."/>
            <person name="Silva-Moreno E."/>
            <person name="Staats M."/>
            <person name="Valdes J.H."/>
            <person name="Van Kan J.A.L."/>
        </authorList>
    </citation>
    <scope>NUCLEOTIDE SEQUENCE [LARGE SCALE GENOMIC DNA]</scope>
    <source>
        <strain evidence="1 2">Bp0003</strain>
    </source>
</reference>
<evidence type="ECO:0000313" key="1">
    <source>
        <dbReference type="EMBL" id="TGO21506.1"/>
    </source>
</evidence>
<keyword evidence="2" id="KW-1185">Reference proteome</keyword>
<proteinExistence type="predicted"/>
<sequence>MTSRKEADIKEIIDEIPELSILPIRNENVSSYTRQYVKTHLENDKKLRKWSPEIKTEIAMTLGDRANGMFLWVTC</sequence>
<protein>
    <submittedName>
        <fullName evidence="1">Uncharacterized protein</fullName>
    </submittedName>
</protein>
<evidence type="ECO:0000313" key="2">
    <source>
        <dbReference type="Proteomes" id="UP000297910"/>
    </source>
</evidence>
<dbReference type="EMBL" id="PQXI01000215">
    <property type="protein sequence ID" value="TGO21506.1"/>
    <property type="molecule type" value="Genomic_DNA"/>
</dbReference>
<accession>A0A4Z1FAP6</accession>
<organism evidence="1 2">
    <name type="scientific">Botrytis paeoniae</name>
    <dbReference type="NCBI Taxonomy" id="278948"/>
    <lineage>
        <taxon>Eukaryota</taxon>
        <taxon>Fungi</taxon>
        <taxon>Dikarya</taxon>
        <taxon>Ascomycota</taxon>
        <taxon>Pezizomycotina</taxon>
        <taxon>Leotiomycetes</taxon>
        <taxon>Helotiales</taxon>
        <taxon>Sclerotiniaceae</taxon>
        <taxon>Botrytis</taxon>
    </lineage>
</organism>
<comment type="caution">
    <text evidence="1">The sequence shown here is derived from an EMBL/GenBank/DDBJ whole genome shotgun (WGS) entry which is preliminary data.</text>
</comment>
<dbReference type="AlphaFoldDB" id="A0A4Z1FAP6"/>